<dbReference type="Pfam" id="PF04851">
    <property type="entry name" value="ResIII"/>
    <property type="match status" value="1"/>
</dbReference>
<accession>A0A7W4H2X9</accession>
<organism evidence="2 3">
    <name type="scientific">Aquipseudomonas guryensis</name>
    <dbReference type="NCBI Taxonomy" id="2759165"/>
    <lineage>
        <taxon>Bacteria</taxon>
        <taxon>Pseudomonadati</taxon>
        <taxon>Pseudomonadota</taxon>
        <taxon>Gammaproteobacteria</taxon>
        <taxon>Pseudomonadales</taxon>
        <taxon>Pseudomonadaceae</taxon>
        <taxon>Aquipseudomonas</taxon>
    </lineage>
</organism>
<evidence type="ECO:0000259" key="1">
    <source>
        <dbReference type="PROSITE" id="PS51192"/>
    </source>
</evidence>
<feature type="domain" description="Helicase ATP-binding" evidence="1">
    <location>
        <begin position="31"/>
        <end position="189"/>
    </location>
</feature>
<dbReference type="GO" id="GO:0005829">
    <property type="term" value="C:cytosol"/>
    <property type="evidence" value="ECO:0007669"/>
    <property type="project" value="TreeGrafter"/>
</dbReference>
<evidence type="ECO:0000313" key="3">
    <source>
        <dbReference type="Proteomes" id="UP000581189"/>
    </source>
</evidence>
<proteinExistence type="predicted"/>
<dbReference type="Proteomes" id="UP000581189">
    <property type="component" value="Unassembled WGS sequence"/>
</dbReference>
<keyword evidence="2" id="KW-0067">ATP-binding</keyword>
<dbReference type="InterPro" id="IPR027417">
    <property type="entry name" value="P-loop_NTPase"/>
</dbReference>
<comment type="caution">
    <text evidence="2">The sequence shown here is derived from an EMBL/GenBank/DDBJ whole genome shotgun (WGS) entry which is preliminary data.</text>
</comment>
<dbReference type="InterPro" id="IPR014001">
    <property type="entry name" value="Helicase_ATP-bd"/>
</dbReference>
<keyword evidence="3" id="KW-1185">Reference proteome</keyword>
<dbReference type="PANTHER" id="PTHR47396">
    <property type="entry name" value="TYPE I RESTRICTION ENZYME ECOKI R PROTEIN"/>
    <property type="match status" value="1"/>
</dbReference>
<dbReference type="Gene3D" id="3.40.50.300">
    <property type="entry name" value="P-loop containing nucleotide triphosphate hydrolases"/>
    <property type="match status" value="2"/>
</dbReference>
<gene>
    <name evidence="2" type="ORF">H3H45_07275</name>
</gene>
<protein>
    <submittedName>
        <fullName evidence="2">DEAD/DEAH box helicase family protein</fullName>
    </submittedName>
</protein>
<dbReference type="InterPro" id="IPR006935">
    <property type="entry name" value="Helicase/UvrB_N"/>
</dbReference>
<dbReference type="EMBL" id="JACJFN010000001">
    <property type="protein sequence ID" value="MBB1519038.1"/>
    <property type="molecule type" value="Genomic_DNA"/>
</dbReference>
<reference evidence="2 3" key="1">
    <citation type="submission" date="2020-08" db="EMBL/GenBank/DDBJ databases">
        <authorList>
            <person name="Kim C.M."/>
        </authorList>
    </citation>
    <scope>NUCLEOTIDE SEQUENCE [LARGE SCALE GENOMIC DNA]</scope>
    <source>
        <strain evidence="2 3">SR9</strain>
    </source>
</reference>
<dbReference type="PANTHER" id="PTHR47396:SF1">
    <property type="entry name" value="ATP-DEPENDENT HELICASE IRC3-RELATED"/>
    <property type="match status" value="1"/>
</dbReference>
<dbReference type="GO" id="GO:0004386">
    <property type="term" value="F:helicase activity"/>
    <property type="evidence" value="ECO:0007669"/>
    <property type="project" value="UniProtKB-KW"/>
</dbReference>
<keyword evidence="2" id="KW-0547">Nucleotide-binding</keyword>
<sequence length="1006" mass="112159">MAQRIIDYLNKNTEGLRGCQRSALESFVDYRKAESTERSFLVNLPTGAGKTGVITLISHLCDESRVLVVCHRKAVKSQLHREISKKFFRKTLNDSEIELKATYRDNNFNQGCGIYITTFQKLSTLDDSSLTEVQASFDLIIVDEGHSEPSPVWREIIRQSKAVKVVVTATPYRNDLFELNINTEKYFVYTFRQACNDGVIVEPEFYQEQREDLLSVVSGFLNKHPNLKCIVKCKSLADVLSYHDIFSQEFVTVSIHDKVENPGQNLKFQSVALALKVKDSRIIIHQHKLDEGIDIPEAKLLVLTYALGSGRELVQSIGRVVRKFDGSAPIVIDMAGGSNEGMWKGYLAFDNYISHDGGARDFIRSLSTSYLIEGFLNGFPQYSYFGGRFRKRLDLAEISPLEDINIPMASVCFIQKNEDFSLPLLMDKLYWELHGKGALVKEYRDVMDLSLIIYVSFKSSRFFSEKLFFEPKLDVIVIKDADDCVAIYDSGGGRYYNQSSYGLGASLDIGKLTALAAITPDRLIKETHARAVGSATQRPEMVAQKGTDLGNAQATQRNSKYALSMLRFDNFGRDGSKCNSFYVGTRSGRIADQKESNFTLRDLSEWVDTVASQMRRGGSVGRLIKSYAQPSTDLPNCNPASIILDFSDLEQSVPVRNGFISPDFHYIDGWPIFVFSIDGDTIELELNYAAERTEFSVALAGGSIGVPDFEDIVEYINTHQRIKILFQDGTTYLPGGFYRLSLPYEQGISIEESWAGSVLFDVPALNGTSLKEKGVSDGHGNYINTTPGEFDRDSIFYKLDLLRNSGNPNVLFSDLGEFARYIPGCDLVVCVDMNTEPCDFILSSPDKLCFVHIKCGKTAKPSASAGALAEVGSQAIKNIHYLISNNDTHLPGNFGIWNDTWPSAGSGYALATRYRLFNGVVSHPPSTDGSTSKDVWNLICSRRKSLQCKKEIWIVAGQSFSRSSFVNSMARGQAAPAEAIQAYQLIEDWAGTTNEYDVALKIFTSP</sequence>
<dbReference type="InterPro" id="IPR050742">
    <property type="entry name" value="Helicase_Restrict-Modif_Enz"/>
</dbReference>
<keyword evidence="2" id="KW-0347">Helicase</keyword>
<dbReference type="PROSITE" id="PS51192">
    <property type="entry name" value="HELICASE_ATP_BIND_1"/>
    <property type="match status" value="1"/>
</dbReference>
<dbReference type="GO" id="GO:0005524">
    <property type="term" value="F:ATP binding"/>
    <property type="evidence" value="ECO:0007669"/>
    <property type="project" value="InterPro"/>
</dbReference>
<dbReference type="SMART" id="SM00487">
    <property type="entry name" value="DEXDc"/>
    <property type="match status" value="1"/>
</dbReference>
<keyword evidence="2" id="KW-0378">Hydrolase</keyword>
<dbReference type="SUPFAM" id="SSF52540">
    <property type="entry name" value="P-loop containing nucleoside triphosphate hydrolases"/>
    <property type="match status" value="1"/>
</dbReference>
<dbReference type="GO" id="GO:0016787">
    <property type="term" value="F:hydrolase activity"/>
    <property type="evidence" value="ECO:0007669"/>
    <property type="project" value="InterPro"/>
</dbReference>
<name>A0A7W4H2X9_9GAMM</name>
<dbReference type="AlphaFoldDB" id="A0A7W4H2X9"/>
<dbReference type="RefSeq" id="WP_182833027.1">
    <property type="nucleotide sequence ID" value="NZ_JACJFN010000001.1"/>
</dbReference>
<evidence type="ECO:0000313" key="2">
    <source>
        <dbReference type="EMBL" id="MBB1519038.1"/>
    </source>
</evidence>
<dbReference type="GO" id="GO:0003677">
    <property type="term" value="F:DNA binding"/>
    <property type="evidence" value="ECO:0007669"/>
    <property type="project" value="InterPro"/>
</dbReference>